<dbReference type="OrthoDB" id="5365701at2759"/>
<accession>A0A1L9UN12</accession>
<name>A0A1L9UN12_ASPBC</name>
<protein>
    <recommendedName>
        <fullName evidence="1">C2H2-type domain-containing protein</fullName>
    </recommendedName>
</protein>
<sequence>MADQLAIFEATSACRQAFRDSAAVPILQEWAENCLAELNLWADGAGALKVAEASLDDRLSSSPDAKIFVVNLLGMLQAFVESCFQIGTIETLLRTGSTRTDFILGTDGHGDRLEQAMQDVRSIIGQLSRITSSIRRAGTNPQIQRADAPYDPDHPQVRALRNHLQLLLLARPKKDDTPRMVTTSHGVRVSYLIMRITKSAPRPVTLTQKRLIEANLRRRYRFLYAQSHAVKLSGRDPTSLTSLPAPRKTPLPPVMNSFARSTEEPELPGVYNTTSATEVQETLSLSTRASAQPTTTVITAISSRVTYPKPPRLRYDQNVFQCPCCCQILPASMGRGSQWKNHLSIDILPYTCCLKNCPHPERLYHSRDLWLSHMSRDHDGRTYWVCLACNDSTERPVFYEESGLTEHLELMHSRGITPQQRPMLASAWRRKEPVTIKSCPICELQDPDSDVLMDHIAEHLHSFSLRSLPWAPGDFESNSESYGSYYKDHPYFDTGRSVDTESVGSRSTLSFEKMDLDDLPAVEYEKVPAKFSQLTEEKLHGLAKDHNGDKDMLDAFLASLESQ</sequence>
<dbReference type="VEuPathDB" id="FungiDB:ASPBRDRAFT_53345"/>
<dbReference type="PANTHER" id="PTHR35391">
    <property type="entry name" value="C2H2-TYPE DOMAIN-CONTAINING PROTEIN-RELATED"/>
    <property type="match status" value="1"/>
</dbReference>
<dbReference type="RefSeq" id="XP_067480362.1">
    <property type="nucleotide sequence ID" value="XM_067627055.1"/>
</dbReference>
<dbReference type="EMBL" id="KV878682">
    <property type="protein sequence ID" value="OJJ73114.1"/>
    <property type="molecule type" value="Genomic_DNA"/>
</dbReference>
<organism evidence="2 3">
    <name type="scientific">Aspergillus brasiliensis (strain CBS 101740 / IMI 381727 / IBT 21946)</name>
    <dbReference type="NCBI Taxonomy" id="767769"/>
    <lineage>
        <taxon>Eukaryota</taxon>
        <taxon>Fungi</taxon>
        <taxon>Dikarya</taxon>
        <taxon>Ascomycota</taxon>
        <taxon>Pezizomycotina</taxon>
        <taxon>Eurotiomycetes</taxon>
        <taxon>Eurotiomycetidae</taxon>
        <taxon>Eurotiales</taxon>
        <taxon>Aspergillaceae</taxon>
        <taxon>Aspergillus</taxon>
        <taxon>Aspergillus subgen. Circumdati</taxon>
    </lineage>
</organism>
<dbReference type="STRING" id="767769.A0A1L9UN12"/>
<keyword evidence="3" id="KW-1185">Reference proteome</keyword>
<dbReference type="OMA" id="DISPYTC"/>
<evidence type="ECO:0000313" key="3">
    <source>
        <dbReference type="Proteomes" id="UP000184499"/>
    </source>
</evidence>
<dbReference type="InterPro" id="IPR013087">
    <property type="entry name" value="Znf_C2H2_type"/>
</dbReference>
<evidence type="ECO:0000313" key="2">
    <source>
        <dbReference type="EMBL" id="OJJ73114.1"/>
    </source>
</evidence>
<gene>
    <name evidence="2" type="ORF">ASPBRDRAFT_53345</name>
</gene>
<feature type="domain" description="C2H2-type" evidence="1">
    <location>
        <begin position="384"/>
        <end position="412"/>
    </location>
</feature>
<feature type="domain" description="C2H2-type" evidence="1">
    <location>
        <begin position="350"/>
        <end position="378"/>
    </location>
</feature>
<feature type="domain" description="C2H2-type" evidence="1">
    <location>
        <begin position="437"/>
        <end position="459"/>
    </location>
</feature>
<dbReference type="Proteomes" id="UP000184499">
    <property type="component" value="Unassembled WGS sequence"/>
</dbReference>
<reference evidence="3" key="1">
    <citation type="journal article" date="2017" name="Genome Biol.">
        <title>Comparative genomics reveals high biological diversity and specific adaptations in the industrially and medically important fungal genus Aspergillus.</title>
        <authorList>
            <person name="de Vries R.P."/>
            <person name="Riley R."/>
            <person name="Wiebenga A."/>
            <person name="Aguilar-Osorio G."/>
            <person name="Amillis S."/>
            <person name="Uchima C.A."/>
            <person name="Anderluh G."/>
            <person name="Asadollahi M."/>
            <person name="Askin M."/>
            <person name="Barry K."/>
            <person name="Battaglia E."/>
            <person name="Bayram O."/>
            <person name="Benocci T."/>
            <person name="Braus-Stromeyer S.A."/>
            <person name="Caldana C."/>
            <person name="Canovas D."/>
            <person name="Cerqueira G.C."/>
            <person name="Chen F."/>
            <person name="Chen W."/>
            <person name="Choi C."/>
            <person name="Clum A."/>
            <person name="Dos Santos R.A."/>
            <person name="Damasio A.R."/>
            <person name="Diallinas G."/>
            <person name="Emri T."/>
            <person name="Fekete E."/>
            <person name="Flipphi M."/>
            <person name="Freyberg S."/>
            <person name="Gallo A."/>
            <person name="Gournas C."/>
            <person name="Habgood R."/>
            <person name="Hainaut M."/>
            <person name="Harispe M.L."/>
            <person name="Henrissat B."/>
            <person name="Hilden K.S."/>
            <person name="Hope R."/>
            <person name="Hossain A."/>
            <person name="Karabika E."/>
            <person name="Karaffa L."/>
            <person name="Karanyi Z."/>
            <person name="Krasevec N."/>
            <person name="Kuo A."/>
            <person name="Kusch H."/>
            <person name="LaButti K."/>
            <person name="Lagendijk E.L."/>
            <person name="Lapidus A."/>
            <person name="Levasseur A."/>
            <person name="Lindquist E."/>
            <person name="Lipzen A."/>
            <person name="Logrieco A.F."/>
            <person name="MacCabe A."/>
            <person name="Maekelae M.R."/>
            <person name="Malavazi I."/>
            <person name="Melin P."/>
            <person name="Meyer V."/>
            <person name="Mielnichuk N."/>
            <person name="Miskei M."/>
            <person name="Molnar A.P."/>
            <person name="Mule G."/>
            <person name="Ngan C.Y."/>
            <person name="Orejas M."/>
            <person name="Orosz E."/>
            <person name="Ouedraogo J.P."/>
            <person name="Overkamp K.M."/>
            <person name="Park H.-S."/>
            <person name="Perrone G."/>
            <person name="Piumi F."/>
            <person name="Punt P.J."/>
            <person name="Ram A.F."/>
            <person name="Ramon A."/>
            <person name="Rauscher S."/>
            <person name="Record E."/>
            <person name="Riano-Pachon D.M."/>
            <person name="Robert V."/>
            <person name="Roehrig J."/>
            <person name="Ruller R."/>
            <person name="Salamov A."/>
            <person name="Salih N.S."/>
            <person name="Samson R.A."/>
            <person name="Sandor E."/>
            <person name="Sanguinetti M."/>
            <person name="Schuetze T."/>
            <person name="Sepcic K."/>
            <person name="Shelest E."/>
            <person name="Sherlock G."/>
            <person name="Sophianopoulou V."/>
            <person name="Squina F.M."/>
            <person name="Sun H."/>
            <person name="Susca A."/>
            <person name="Todd R.B."/>
            <person name="Tsang A."/>
            <person name="Unkles S.E."/>
            <person name="van de Wiele N."/>
            <person name="van Rossen-Uffink D."/>
            <person name="Oliveira J.V."/>
            <person name="Vesth T.C."/>
            <person name="Visser J."/>
            <person name="Yu J.-H."/>
            <person name="Zhou M."/>
            <person name="Andersen M.R."/>
            <person name="Archer D.B."/>
            <person name="Baker S.E."/>
            <person name="Benoit I."/>
            <person name="Brakhage A.A."/>
            <person name="Braus G.H."/>
            <person name="Fischer R."/>
            <person name="Frisvad J.C."/>
            <person name="Goldman G.H."/>
            <person name="Houbraken J."/>
            <person name="Oakley B."/>
            <person name="Pocsi I."/>
            <person name="Scazzocchio C."/>
            <person name="Seiboth B."/>
            <person name="vanKuyk P.A."/>
            <person name="Wortman J."/>
            <person name="Dyer P.S."/>
            <person name="Grigoriev I.V."/>
        </authorList>
    </citation>
    <scope>NUCLEOTIDE SEQUENCE [LARGE SCALE GENOMIC DNA]</scope>
    <source>
        <strain evidence="3">CBS 101740 / IMI 381727 / IBT 21946</strain>
    </source>
</reference>
<evidence type="ECO:0000259" key="1">
    <source>
        <dbReference type="SMART" id="SM00355"/>
    </source>
</evidence>
<dbReference type="PANTHER" id="PTHR35391:SF7">
    <property type="entry name" value="C2H2-TYPE DOMAIN-CONTAINING PROTEIN"/>
    <property type="match status" value="1"/>
</dbReference>
<proteinExistence type="predicted"/>
<dbReference type="AlphaFoldDB" id="A0A1L9UN12"/>
<dbReference type="SMART" id="SM00355">
    <property type="entry name" value="ZnF_C2H2"/>
    <property type="match status" value="3"/>
</dbReference>
<dbReference type="GeneID" id="93579543"/>